<protein>
    <submittedName>
        <fullName evidence="2">Uncharacterized protein LOC100182645</fullName>
    </submittedName>
</protein>
<reference evidence="2" key="1">
    <citation type="submission" date="2020-04" db="EMBL/GenBank/DDBJ databases">
        <authorList>
            <person name="Neveu A P."/>
        </authorList>
    </citation>
    <scope>NUCLEOTIDE SEQUENCE</scope>
    <source>
        <tissue evidence="2">Whole embryo</tissue>
    </source>
</reference>
<organism evidence="2">
    <name type="scientific">Phallusia mammillata</name>
    <dbReference type="NCBI Taxonomy" id="59560"/>
    <lineage>
        <taxon>Eukaryota</taxon>
        <taxon>Metazoa</taxon>
        <taxon>Chordata</taxon>
        <taxon>Tunicata</taxon>
        <taxon>Ascidiacea</taxon>
        <taxon>Phlebobranchia</taxon>
        <taxon>Ascidiidae</taxon>
        <taxon>Phallusia</taxon>
    </lineage>
</organism>
<feature type="compositionally biased region" description="Acidic residues" evidence="1">
    <location>
        <begin position="59"/>
        <end position="87"/>
    </location>
</feature>
<accession>A0A6F9DIF9</accession>
<name>A0A6F9DIF9_9ASCI</name>
<gene>
    <name evidence="2" type="primary">LOC100182645</name>
</gene>
<feature type="region of interest" description="Disordered" evidence="1">
    <location>
        <begin position="54"/>
        <end position="102"/>
    </location>
</feature>
<evidence type="ECO:0000256" key="1">
    <source>
        <dbReference type="SAM" id="MobiDB-lite"/>
    </source>
</evidence>
<dbReference type="AlphaFoldDB" id="A0A6F9DIF9"/>
<proteinExistence type="evidence at transcript level"/>
<evidence type="ECO:0000313" key="2">
    <source>
        <dbReference type="EMBL" id="CAB3262746.1"/>
    </source>
</evidence>
<sequence>MGENGLLKNILSMGDSENCEVALVDMYRDLMYIGERLKAGIQAAIDKDVAAKARKLEEGAESSEEEEEEGEEEEEKEEEESGEETDADEKKNQKRKKTPKPMTDLEQLLQALDLHKQQKQHLLIKKAVLLKFEEALFGNNNITMTLDLRQLGDEEKDGKLEEILQCKDLTRYMPKEVTENGNTLEFAEKAALRECVSIAESPPDILKPFRPKTPKKIAVNLIKQQYNIRWNTKSGESRPFDFFDLPKQFRKGIVRKAHIQTVLYEHKPSIANLPSTLNSTGTLEKEDFCPAFVYVKKDPYAKDSSEGDESTAPVRARDEPKFSWQRWVVQSSDCSELGFEFPAELKWIHPKVKTLIKKLCHPIPDDFDPASTANLMYLLVLNDTTSDSLSDIGNTSQIYIGGADDGLKQKLLEGDECHCGKIKKLYEHFSSIEAFAPDTTALLVELRLLLALARREQYALFALQTFDDPRTLGRELHDLIIQALYLAQDEIWGPAVNMKFGLNVKEELKKRRKYLPDHFPGSGRKKKK</sequence>
<dbReference type="EMBL" id="LR786884">
    <property type="protein sequence ID" value="CAB3262746.1"/>
    <property type="molecule type" value="mRNA"/>
</dbReference>